<dbReference type="Gene3D" id="3.40.50.150">
    <property type="entry name" value="Vaccinia Virus protein VP39"/>
    <property type="match status" value="1"/>
</dbReference>
<dbReference type="InterPro" id="IPR031303">
    <property type="entry name" value="C5_meth_CS"/>
</dbReference>
<feature type="compositionally biased region" description="Low complexity" evidence="5">
    <location>
        <begin position="22"/>
        <end position="31"/>
    </location>
</feature>
<dbReference type="EMBL" id="MN738755">
    <property type="protein sequence ID" value="QHS83429.1"/>
    <property type="molecule type" value="Genomic_DNA"/>
</dbReference>
<dbReference type="InterPro" id="IPR001525">
    <property type="entry name" value="C5_MeTfrase"/>
</dbReference>
<dbReference type="PANTHER" id="PTHR10629">
    <property type="entry name" value="CYTOSINE-SPECIFIC METHYLTRANSFERASE"/>
    <property type="match status" value="1"/>
</dbReference>
<sequence length="403" mass="45279">MSSNTSTAQKQKKKTIKKTTKKTTTTEKSSFTPSCMSLFSGLGGDSLGMQNAGGKMVAYNEINPLFCDSHDLNFPHCKRIEHEGTLDITKIPDSTFLQYANSIDILFAGFPCQGFSHAGKKMDNDPRNTLFREFLRVTQLIKPSLIIGENVKGLLSRKTTSGEPYIDVIVSEFQKLGYSVQYKVLRADDYGVPQKRERLIILGTLPNPDKQIDWKPSFPEPTLDNPNLRNIVKYDMSNTLKVDDALFDGIPDECILINMDDNQTYQDNNDAHPYLVSKVFATGDNLSYGGKTHEHLFSFGKRISPIHCEIVDIRQCCKTVICSYDHQPRFFVPIRNPSGSFLRVLLPDELKQIQGFPANYKMLGNWKQKVTQIGNAVPPPLVQHVVQNILNPPNPTDSNTKDA</sequence>
<evidence type="ECO:0000256" key="2">
    <source>
        <dbReference type="ARBA" id="ARBA00022603"/>
    </source>
</evidence>
<proteinExistence type="predicted"/>
<feature type="compositionally biased region" description="Basic residues" evidence="5">
    <location>
        <begin position="10"/>
        <end position="21"/>
    </location>
</feature>
<dbReference type="GO" id="GO:0044027">
    <property type="term" value="P:negative regulation of gene expression via chromosomal CpG island methylation"/>
    <property type="evidence" value="ECO:0007669"/>
    <property type="project" value="TreeGrafter"/>
</dbReference>
<dbReference type="Pfam" id="PF00145">
    <property type="entry name" value="DNA_methylase"/>
    <property type="match status" value="1"/>
</dbReference>
<dbReference type="PANTHER" id="PTHR10629:SF52">
    <property type="entry name" value="DNA (CYTOSINE-5)-METHYLTRANSFERASE 1"/>
    <property type="match status" value="1"/>
</dbReference>
<dbReference type="SUPFAM" id="SSF53335">
    <property type="entry name" value="S-adenosyl-L-methionine-dependent methyltransferases"/>
    <property type="match status" value="1"/>
</dbReference>
<dbReference type="InterPro" id="IPR018117">
    <property type="entry name" value="C5_DNA_meth_AS"/>
</dbReference>
<dbReference type="PROSITE" id="PS51679">
    <property type="entry name" value="SAM_MT_C5"/>
    <property type="match status" value="1"/>
</dbReference>
<dbReference type="EC" id="2.1.1.37" evidence="1"/>
<keyword evidence="4" id="KW-0949">S-adenosyl-L-methionine</keyword>
<evidence type="ECO:0000256" key="1">
    <source>
        <dbReference type="ARBA" id="ARBA00011975"/>
    </source>
</evidence>
<evidence type="ECO:0000256" key="5">
    <source>
        <dbReference type="SAM" id="MobiDB-lite"/>
    </source>
</evidence>
<evidence type="ECO:0000256" key="3">
    <source>
        <dbReference type="ARBA" id="ARBA00022679"/>
    </source>
</evidence>
<organism evidence="6">
    <name type="scientific">viral metagenome</name>
    <dbReference type="NCBI Taxonomy" id="1070528"/>
    <lineage>
        <taxon>unclassified sequences</taxon>
        <taxon>metagenomes</taxon>
        <taxon>organismal metagenomes</taxon>
    </lineage>
</organism>
<reference evidence="6" key="1">
    <citation type="journal article" date="2020" name="Nature">
        <title>Giant virus diversity and host interactions through global metagenomics.</title>
        <authorList>
            <person name="Schulz F."/>
            <person name="Roux S."/>
            <person name="Paez-Espino D."/>
            <person name="Jungbluth S."/>
            <person name="Walsh D.A."/>
            <person name="Denef V.J."/>
            <person name="McMahon K.D."/>
            <person name="Konstantinidis K.T."/>
            <person name="Eloe-Fadrosh E.A."/>
            <person name="Kyrpides N.C."/>
            <person name="Woyke T."/>
        </authorList>
    </citation>
    <scope>NUCLEOTIDE SEQUENCE</scope>
    <source>
        <strain evidence="6">GVMAG-S-ERX555943-30</strain>
    </source>
</reference>
<dbReference type="GO" id="GO:0032259">
    <property type="term" value="P:methylation"/>
    <property type="evidence" value="ECO:0007669"/>
    <property type="project" value="UniProtKB-KW"/>
</dbReference>
<dbReference type="GO" id="GO:0003677">
    <property type="term" value="F:DNA binding"/>
    <property type="evidence" value="ECO:0007669"/>
    <property type="project" value="TreeGrafter"/>
</dbReference>
<dbReference type="PROSITE" id="PS00094">
    <property type="entry name" value="C5_MTASE_1"/>
    <property type="match status" value="1"/>
</dbReference>
<dbReference type="InterPro" id="IPR029063">
    <property type="entry name" value="SAM-dependent_MTases_sf"/>
</dbReference>
<dbReference type="NCBIfam" id="TIGR00675">
    <property type="entry name" value="dcm"/>
    <property type="match status" value="1"/>
</dbReference>
<keyword evidence="3" id="KW-0808">Transferase</keyword>
<dbReference type="PROSITE" id="PS00095">
    <property type="entry name" value="C5_MTASE_2"/>
    <property type="match status" value="1"/>
</dbReference>
<name>A0A6C0AU08_9ZZZZ</name>
<dbReference type="GO" id="GO:0005634">
    <property type="term" value="C:nucleus"/>
    <property type="evidence" value="ECO:0007669"/>
    <property type="project" value="TreeGrafter"/>
</dbReference>
<accession>A0A6C0AU08</accession>
<feature type="region of interest" description="Disordered" evidence="5">
    <location>
        <begin position="1"/>
        <end position="31"/>
    </location>
</feature>
<dbReference type="InterPro" id="IPR050390">
    <property type="entry name" value="C5-Methyltransferase"/>
</dbReference>
<evidence type="ECO:0000256" key="4">
    <source>
        <dbReference type="ARBA" id="ARBA00022691"/>
    </source>
</evidence>
<evidence type="ECO:0000313" key="6">
    <source>
        <dbReference type="EMBL" id="QHS83429.1"/>
    </source>
</evidence>
<dbReference type="GO" id="GO:0003886">
    <property type="term" value="F:DNA (cytosine-5-)-methyltransferase activity"/>
    <property type="evidence" value="ECO:0007669"/>
    <property type="project" value="UniProtKB-EC"/>
</dbReference>
<dbReference type="PRINTS" id="PR00105">
    <property type="entry name" value="C5METTRFRASE"/>
</dbReference>
<dbReference type="AlphaFoldDB" id="A0A6C0AU08"/>
<keyword evidence="2" id="KW-0489">Methyltransferase</keyword>
<dbReference type="Gene3D" id="3.90.120.10">
    <property type="entry name" value="DNA Methylase, subunit A, domain 2"/>
    <property type="match status" value="1"/>
</dbReference>
<protein>
    <recommendedName>
        <fullName evidence="1">DNA (cytosine-5-)-methyltransferase</fullName>
        <ecNumber evidence="1">2.1.1.37</ecNumber>
    </recommendedName>
</protein>